<name>A0A0L9VB50_PHAAN</name>
<dbReference type="Proteomes" id="UP000053144">
    <property type="component" value="Chromosome 9"/>
</dbReference>
<dbReference type="AlphaFoldDB" id="A0A0L9VB50"/>
<gene>
    <name evidence="1" type="ORF">LR48_Vigan09g053800</name>
</gene>
<reference evidence="2" key="1">
    <citation type="journal article" date="2015" name="Proc. Natl. Acad. Sci. U.S.A.">
        <title>Genome sequencing of adzuki bean (Vigna angularis) provides insight into high starch and low fat accumulation and domestication.</title>
        <authorList>
            <person name="Yang K."/>
            <person name="Tian Z."/>
            <person name="Chen C."/>
            <person name="Luo L."/>
            <person name="Zhao B."/>
            <person name="Wang Z."/>
            <person name="Yu L."/>
            <person name="Li Y."/>
            <person name="Sun Y."/>
            <person name="Li W."/>
            <person name="Chen Y."/>
            <person name="Li Y."/>
            <person name="Zhang Y."/>
            <person name="Ai D."/>
            <person name="Zhao J."/>
            <person name="Shang C."/>
            <person name="Ma Y."/>
            <person name="Wu B."/>
            <person name="Wang M."/>
            <person name="Gao L."/>
            <person name="Sun D."/>
            <person name="Zhang P."/>
            <person name="Guo F."/>
            <person name="Wang W."/>
            <person name="Li Y."/>
            <person name="Wang J."/>
            <person name="Varshney R.K."/>
            <person name="Wang J."/>
            <person name="Ling H.Q."/>
            <person name="Wan P."/>
        </authorList>
    </citation>
    <scope>NUCLEOTIDE SEQUENCE</scope>
    <source>
        <strain evidence="2">cv. Jingnong 6</strain>
    </source>
</reference>
<protein>
    <submittedName>
        <fullName evidence="1">Uncharacterized protein</fullName>
    </submittedName>
</protein>
<evidence type="ECO:0000313" key="1">
    <source>
        <dbReference type="EMBL" id="KOM51879.1"/>
    </source>
</evidence>
<sequence>MSTTSFPFSRASEFGSLNLRCSPPLSPRNRDAQSLLPLTVKQIYDALRTNDDKANFIVDGVDVNNVRSP</sequence>
<dbReference type="STRING" id="3914.A0A0L9VB50"/>
<proteinExistence type="predicted"/>
<evidence type="ECO:0000313" key="2">
    <source>
        <dbReference type="Proteomes" id="UP000053144"/>
    </source>
</evidence>
<organism evidence="1 2">
    <name type="scientific">Phaseolus angularis</name>
    <name type="common">Azuki bean</name>
    <name type="synonym">Vigna angularis</name>
    <dbReference type="NCBI Taxonomy" id="3914"/>
    <lineage>
        <taxon>Eukaryota</taxon>
        <taxon>Viridiplantae</taxon>
        <taxon>Streptophyta</taxon>
        <taxon>Embryophyta</taxon>
        <taxon>Tracheophyta</taxon>
        <taxon>Spermatophyta</taxon>
        <taxon>Magnoliopsida</taxon>
        <taxon>eudicotyledons</taxon>
        <taxon>Gunneridae</taxon>
        <taxon>Pentapetalae</taxon>
        <taxon>rosids</taxon>
        <taxon>fabids</taxon>
        <taxon>Fabales</taxon>
        <taxon>Fabaceae</taxon>
        <taxon>Papilionoideae</taxon>
        <taxon>50 kb inversion clade</taxon>
        <taxon>NPAAA clade</taxon>
        <taxon>indigoferoid/millettioid clade</taxon>
        <taxon>Phaseoleae</taxon>
        <taxon>Vigna</taxon>
    </lineage>
</organism>
<accession>A0A0L9VB50</accession>
<dbReference type="EMBL" id="CM003379">
    <property type="protein sequence ID" value="KOM51879.1"/>
    <property type="molecule type" value="Genomic_DNA"/>
</dbReference>
<dbReference type="Gramene" id="KOM51879">
    <property type="protein sequence ID" value="KOM51879"/>
    <property type="gene ID" value="LR48_Vigan09g053800"/>
</dbReference>